<evidence type="ECO:0000313" key="1">
    <source>
        <dbReference type="EMBL" id="RAW40800.1"/>
    </source>
</evidence>
<dbReference type="PANTHER" id="PTHR33064">
    <property type="entry name" value="POL PROTEIN"/>
    <property type="match status" value="1"/>
</dbReference>
<dbReference type="AlphaFoldDB" id="A0A329SVW5"/>
<dbReference type="InterPro" id="IPR043128">
    <property type="entry name" value="Rev_trsase/Diguanyl_cyclase"/>
</dbReference>
<name>A0A329SVW5_9STRA</name>
<accession>A0A329SVW5</accession>
<keyword evidence="2" id="KW-1185">Reference proteome</keyword>
<dbReference type="Proteomes" id="UP000251314">
    <property type="component" value="Unassembled WGS sequence"/>
</dbReference>
<dbReference type="InterPro" id="IPR051320">
    <property type="entry name" value="Viral_Replic_Matur_Polypro"/>
</dbReference>
<dbReference type="OrthoDB" id="115144at2759"/>
<reference evidence="1 2" key="1">
    <citation type="submission" date="2018-01" db="EMBL/GenBank/DDBJ databases">
        <title>Draft genome of the strawberry crown rot pathogen Phytophthora cactorum.</title>
        <authorList>
            <person name="Armitage A.D."/>
            <person name="Lysoe E."/>
            <person name="Nellist C.F."/>
            <person name="Harrison R.J."/>
            <person name="Brurberg M.B."/>
        </authorList>
    </citation>
    <scope>NUCLEOTIDE SEQUENCE [LARGE SCALE GENOMIC DNA]</scope>
    <source>
        <strain evidence="1 2">10300</strain>
    </source>
</reference>
<comment type="caution">
    <text evidence="1">The sequence shown here is derived from an EMBL/GenBank/DDBJ whole genome shotgun (WGS) entry which is preliminary data.</text>
</comment>
<dbReference type="PANTHER" id="PTHR33064:SF37">
    <property type="entry name" value="RIBONUCLEASE H"/>
    <property type="match status" value="1"/>
</dbReference>
<dbReference type="InterPro" id="IPR043502">
    <property type="entry name" value="DNA/RNA_pol_sf"/>
</dbReference>
<sequence>MLLGHLCEPAYERFGKLSIPYLSHEISTEGLRAIPKIAKGVADLPFLTTLKGVQSFLGSLNYCNKFIEDLPLIASALYELTEDQVREVISDQRSLGLTHLSQVNRIPEKLVRETDLSDVEQLSGSATQQVLQAIVDEYPDSECAPLPVGARILAAVTRSKARAETQQVREEMPNAPPMTPLEYQTERRRRIKTHQDGDLWVVQLKALLRGDLSELS</sequence>
<proteinExistence type="predicted"/>
<dbReference type="SUPFAM" id="SSF56672">
    <property type="entry name" value="DNA/RNA polymerases"/>
    <property type="match status" value="1"/>
</dbReference>
<evidence type="ECO:0000313" key="2">
    <source>
        <dbReference type="Proteomes" id="UP000251314"/>
    </source>
</evidence>
<gene>
    <name evidence="1" type="ORF">PC110_g2986</name>
</gene>
<protein>
    <submittedName>
        <fullName evidence="1">Uncharacterized protein</fullName>
    </submittedName>
</protein>
<dbReference type="Gene3D" id="3.30.70.270">
    <property type="match status" value="1"/>
</dbReference>
<dbReference type="VEuPathDB" id="FungiDB:PC110_g2986"/>
<organism evidence="1 2">
    <name type="scientific">Phytophthora cactorum</name>
    <dbReference type="NCBI Taxonomy" id="29920"/>
    <lineage>
        <taxon>Eukaryota</taxon>
        <taxon>Sar</taxon>
        <taxon>Stramenopiles</taxon>
        <taxon>Oomycota</taxon>
        <taxon>Peronosporomycetes</taxon>
        <taxon>Peronosporales</taxon>
        <taxon>Peronosporaceae</taxon>
        <taxon>Phytophthora</taxon>
    </lineage>
</organism>
<dbReference type="EMBL" id="MJFZ01000041">
    <property type="protein sequence ID" value="RAW40800.1"/>
    <property type="molecule type" value="Genomic_DNA"/>
</dbReference>